<dbReference type="EMBL" id="JAXCGZ010002136">
    <property type="protein sequence ID" value="KAK7084346.1"/>
    <property type="molecule type" value="Genomic_DNA"/>
</dbReference>
<accession>A0AAN8XHM3</accession>
<evidence type="ECO:0000256" key="1">
    <source>
        <dbReference type="SAM" id="MobiDB-lite"/>
    </source>
</evidence>
<dbReference type="AlphaFoldDB" id="A0AAN8XHM3"/>
<proteinExistence type="predicted"/>
<evidence type="ECO:0000313" key="3">
    <source>
        <dbReference type="Proteomes" id="UP001381693"/>
    </source>
</evidence>
<organism evidence="2 3">
    <name type="scientific">Halocaridina rubra</name>
    <name type="common">Hawaiian red shrimp</name>
    <dbReference type="NCBI Taxonomy" id="373956"/>
    <lineage>
        <taxon>Eukaryota</taxon>
        <taxon>Metazoa</taxon>
        <taxon>Ecdysozoa</taxon>
        <taxon>Arthropoda</taxon>
        <taxon>Crustacea</taxon>
        <taxon>Multicrustacea</taxon>
        <taxon>Malacostraca</taxon>
        <taxon>Eumalacostraca</taxon>
        <taxon>Eucarida</taxon>
        <taxon>Decapoda</taxon>
        <taxon>Pleocyemata</taxon>
        <taxon>Caridea</taxon>
        <taxon>Atyoidea</taxon>
        <taxon>Atyidae</taxon>
        <taxon>Halocaridina</taxon>
    </lineage>
</organism>
<gene>
    <name evidence="2" type="ORF">SK128_024662</name>
</gene>
<feature type="non-terminal residue" evidence="2">
    <location>
        <position position="1"/>
    </location>
</feature>
<sequence length="69" mass="7664">SDDTQRVVSAITVRLPWQALPKFICIGNAQTHACMHTYSSPVIPNRGFADHHQGFGDMQREISPSVTLK</sequence>
<protein>
    <submittedName>
        <fullName evidence="2">Uncharacterized protein</fullName>
    </submittedName>
</protein>
<feature type="region of interest" description="Disordered" evidence="1">
    <location>
        <begin position="49"/>
        <end position="69"/>
    </location>
</feature>
<keyword evidence="3" id="KW-1185">Reference proteome</keyword>
<name>A0AAN8XHM3_HALRR</name>
<evidence type="ECO:0000313" key="2">
    <source>
        <dbReference type="EMBL" id="KAK7084346.1"/>
    </source>
</evidence>
<dbReference type="Proteomes" id="UP001381693">
    <property type="component" value="Unassembled WGS sequence"/>
</dbReference>
<feature type="compositionally biased region" description="Basic and acidic residues" evidence="1">
    <location>
        <begin position="49"/>
        <end position="60"/>
    </location>
</feature>
<feature type="non-terminal residue" evidence="2">
    <location>
        <position position="69"/>
    </location>
</feature>
<comment type="caution">
    <text evidence="2">The sequence shown here is derived from an EMBL/GenBank/DDBJ whole genome shotgun (WGS) entry which is preliminary data.</text>
</comment>
<reference evidence="2 3" key="1">
    <citation type="submission" date="2023-11" db="EMBL/GenBank/DDBJ databases">
        <title>Halocaridina rubra genome assembly.</title>
        <authorList>
            <person name="Smith C."/>
        </authorList>
    </citation>
    <scope>NUCLEOTIDE SEQUENCE [LARGE SCALE GENOMIC DNA]</scope>
    <source>
        <strain evidence="2">EP-1</strain>
        <tissue evidence="2">Whole</tissue>
    </source>
</reference>